<dbReference type="EMBL" id="JAMDGY010000095">
    <property type="protein sequence ID" value="MDD0993473.1"/>
    <property type="molecule type" value="Genomic_DNA"/>
</dbReference>
<dbReference type="NCBIfam" id="NF033542">
    <property type="entry name" value="transpos_IS110"/>
    <property type="match status" value="1"/>
</dbReference>
<protein>
    <submittedName>
        <fullName evidence="4">IS110 family transposase</fullName>
    </submittedName>
</protein>
<gene>
    <name evidence="4" type="ORF">M5G11_23380</name>
</gene>
<feature type="domain" description="Transposase IS110-like N-terminal" evidence="2">
    <location>
        <begin position="5"/>
        <end position="153"/>
    </location>
</feature>
<dbReference type="RefSeq" id="WP_273925389.1">
    <property type="nucleotide sequence ID" value="NZ_JAMDGY010000095.1"/>
</dbReference>
<feature type="non-terminal residue" evidence="4">
    <location>
        <position position="253"/>
    </location>
</feature>
<feature type="domain" description="Transposase IS116/IS110/IS902 C-terminal" evidence="3">
    <location>
        <begin position="197"/>
        <end position="248"/>
    </location>
</feature>
<organism evidence="4 5">
    <name type="scientific">Pseudomonas fontis</name>
    <dbReference type="NCBI Taxonomy" id="2942633"/>
    <lineage>
        <taxon>Bacteria</taxon>
        <taxon>Pseudomonadati</taxon>
        <taxon>Pseudomonadota</taxon>
        <taxon>Gammaproteobacteria</taxon>
        <taxon>Pseudomonadales</taxon>
        <taxon>Pseudomonadaceae</taxon>
        <taxon>Pseudomonas</taxon>
    </lineage>
</organism>
<feature type="coiled-coil region" evidence="1">
    <location>
        <begin position="129"/>
        <end position="188"/>
    </location>
</feature>
<evidence type="ECO:0000259" key="3">
    <source>
        <dbReference type="Pfam" id="PF02371"/>
    </source>
</evidence>
<accession>A0ABT5NZ57</accession>
<evidence type="ECO:0000256" key="1">
    <source>
        <dbReference type="SAM" id="Coils"/>
    </source>
</evidence>
<name>A0ABT5NZ57_9PSED</name>
<comment type="caution">
    <text evidence="4">The sequence shown here is derived from an EMBL/GenBank/DDBJ whole genome shotgun (WGS) entry which is preliminary data.</text>
</comment>
<dbReference type="InterPro" id="IPR003346">
    <property type="entry name" value="Transposase_20"/>
</dbReference>
<evidence type="ECO:0000259" key="2">
    <source>
        <dbReference type="Pfam" id="PF01548"/>
    </source>
</evidence>
<dbReference type="PANTHER" id="PTHR33055">
    <property type="entry name" value="TRANSPOSASE FOR INSERTION SEQUENCE ELEMENT IS1111A"/>
    <property type="match status" value="1"/>
</dbReference>
<proteinExistence type="predicted"/>
<dbReference type="Proteomes" id="UP001148203">
    <property type="component" value="Unassembled WGS sequence"/>
</dbReference>
<evidence type="ECO:0000313" key="5">
    <source>
        <dbReference type="Proteomes" id="UP001148203"/>
    </source>
</evidence>
<dbReference type="Pfam" id="PF01548">
    <property type="entry name" value="DEDD_Tnp_IS110"/>
    <property type="match status" value="1"/>
</dbReference>
<dbReference type="InterPro" id="IPR047650">
    <property type="entry name" value="Transpos_IS110"/>
</dbReference>
<dbReference type="Pfam" id="PF02371">
    <property type="entry name" value="Transposase_20"/>
    <property type="match status" value="1"/>
</dbReference>
<sequence length="253" mass="28232">MSNVVGIDIAKQTFDVATPLPNGKYKTRGKIPNNTAGFKQLDSWLKDNAVPGARVVMEATSVYHEALAEHLYHQGYEVIVSNPARVFHFKKSEGIHYKTDKVDAKLLADFAEAKHKKPLTPWQPEAPALRRLRVLLRRLEDLQEMLQMERNRLGVADADVQASIQAHISHIENDIAQTRRRVEDQIDDDPDLRGRRELLLSIDGIGNKTAAVILAELGDPTEFRSARAVVSFAGLNPQLAESGTFKGRATQHT</sequence>
<dbReference type="InterPro" id="IPR002525">
    <property type="entry name" value="Transp_IS110-like_N"/>
</dbReference>
<reference evidence="4 5" key="1">
    <citation type="submission" date="2022-05" db="EMBL/GenBank/DDBJ databases">
        <title>Novel Pseudomonas spp. Isolated from a Rainbow Trout Aquaculture Facility.</title>
        <authorList>
            <person name="Testerman T."/>
            <person name="Graf J."/>
        </authorList>
    </citation>
    <scope>NUCLEOTIDE SEQUENCE [LARGE SCALE GENOMIC DNA]</scope>
    <source>
        <strain evidence="4 5">ID681</strain>
    </source>
</reference>
<keyword evidence="5" id="KW-1185">Reference proteome</keyword>
<evidence type="ECO:0000313" key="4">
    <source>
        <dbReference type="EMBL" id="MDD0993473.1"/>
    </source>
</evidence>
<dbReference type="PANTHER" id="PTHR33055:SF3">
    <property type="entry name" value="PUTATIVE TRANSPOSASE FOR IS117-RELATED"/>
    <property type="match status" value="1"/>
</dbReference>
<keyword evidence="1" id="KW-0175">Coiled coil</keyword>